<dbReference type="PRINTS" id="PR00299">
    <property type="entry name" value="ACRYSTALLIN"/>
</dbReference>
<dbReference type="SUPFAM" id="SSF49764">
    <property type="entry name" value="HSP20-like chaperones"/>
    <property type="match status" value="1"/>
</dbReference>
<dbReference type="EMBL" id="JADWDJ010000012">
    <property type="protein sequence ID" value="KAG5272529.1"/>
    <property type="molecule type" value="Genomic_DNA"/>
</dbReference>
<dbReference type="GO" id="GO:0005634">
    <property type="term" value="C:nucleus"/>
    <property type="evidence" value="ECO:0007669"/>
    <property type="project" value="TreeGrafter"/>
</dbReference>
<dbReference type="InterPro" id="IPR008978">
    <property type="entry name" value="HSP20-like_chaperone"/>
</dbReference>
<accession>A0AAV6GDC3</accession>
<dbReference type="PANTHER" id="PTHR45640:SF7">
    <property type="entry name" value="HEAT SHOCK PROTEIN BETA-1"/>
    <property type="match status" value="1"/>
</dbReference>
<comment type="caution">
    <text evidence="4">The sequence shown here is derived from an EMBL/GenBank/DDBJ whole genome shotgun (WGS) entry which is preliminary data.</text>
</comment>
<dbReference type="GO" id="GO:0005737">
    <property type="term" value="C:cytoplasm"/>
    <property type="evidence" value="ECO:0007669"/>
    <property type="project" value="TreeGrafter"/>
</dbReference>
<dbReference type="InterPro" id="IPR001436">
    <property type="entry name" value="Alpha-crystallin/sHSP_animal"/>
</dbReference>
<dbReference type="GO" id="GO:0009408">
    <property type="term" value="P:response to heat"/>
    <property type="evidence" value="ECO:0007669"/>
    <property type="project" value="TreeGrafter"/>
</dbReference>
<comment type="similarity">
    <text evidence="1 2">Belongs to the small heat shock protein (HSP20) family.</text>
</comment>
<evidence type="ECO:0000256" key="2">
    <source>
        <dbReference type="RuleBase" id="RU003616"/>
    </source>
</evidence>
<evidence type="ECO:0000259" key="3">
    <source>
        <dbReference type="PROSITE" id="PS01031"/>
    </source>
</evidence>
<dbReference type="Pfam" id="PF00011">
    <property type="entry name" value="HSP20"/>
    <property type="match status" value="1"/>
</dbReference>
<evidence type="ECO:0000256" key="1">
    <source>
        <dbReference type="PROSITE-ProRule" id="PRU00285"/>
    </source>
</evidence>
<proteinExistence type="inferred from homology"/>
<dbReference type="AlphaFoldDB" id="A0AAV6GDC3"/>
<dbReference type="PANTHER" id="PTHR45640">
    <property type="entry name" value="HEAT SHOCK PROTEIN HSP-12.2-RELATED"/>
    <property type="match status" value="1"/>
</dbReference>
<dbReference type="Gene3D" id="2.60.40.790">
    <property type="match status" value="1"/>
</dbReference>
<feature type="domain" description="SHSP" evidence="3">
    <location>
        <begin position="78"/>
        <end position="187"/>
    </location>
</feature>
<dbReference type="InterPro" id="IPR002068">
    <property type="entry name" value="A-crystallin/Hsp20_dom"/>
</dbReference>
<keyword evidence="5" id="KW-1185">Reference proteome</keyword>
<organism evidence="4 5">
    <name type="scientific">Alosa alosa</name>
    <name type="common">allis shad</name>
    <dbReference type="NCBI Taxonomy" id="278164"/>
    <lineage>
        <taxon>Eukaryota</taxon>
        <taxon>Metazoa</taxon>
        <taxon>Chordata</taxon>
        <taxon>Craniata</taxon>
        <taxon>Vertebrata</taxon>
        <taxon>Euteleostomi</taxon>
        <taxon>Actinopterygii</taxon>
        <taxon>Neopterygii</taxon>
        <taxon>Teleostei</taxon>
        <taxon>Clupei</taxon>
        <taxon>Clupeiformes</taxon>
        <taxon>Clupeoidei</taxon>
        <taxon>Clupeidae</taxon>
        <taxon>Alosa</taxon>
    </lineage>
</organism>
<dbReference type="GO" id="GO:0042026">
    <property type="term" value="P:protein refolding"/>
    <property type="evidence" value="ECO:0007669"/>
    <property type="project" value="TreeGrafter"/>
</dbReference>
<dbReference type="GO" id="GO:0051082">
    <property type="term" value="F:unfolded protein binding"/>
    <property type="evidence" value="ECO:0007669"/>
    <property type="project" value="TreeGrafter"/>
</dbReference>
<name>A0AAV6GDC3_9TELE</name>
<dbReference type="PROSITE" id="PS01031">
    <property type="entry name" value="SHSP"/>
    <property type="match status" value="1"/>
</dbReference>
<protein>
    <recommendedName>
        <fullName evidence="3">SHSP domain-containing protein</fullName>
    </recommendedName>
</protein>
<reference evidence="4" key="1">
    <citation type="submission" date="2020-10" db="EMBL/GenBank/DDBJ databases">
        <title>Chromosome-scale genome assembly of the Allis shad, Alosa alosa.</title>
        <authorList>
            <person name="Margot Z."/>
            <person name="Christophe K."/>
            <person name="Cabau C."/>
            <person name="Louis A."/>
            <person name="Berthelot C."/>
            <person name="Parey E."/>
            <person name="Roest Crollius H."/>
            <person name="Montfort J."/>
            <person name="Robinson-Rechavi M."/>
            <person name="Bucao C."/>
            <person name="Bouchez O."/>
            <person name="Gislard M."/>
            <person name="Lluch J."/>
            <person name="Milhes M."/>
            <person name="Lampietro C."/>
            <person name="Lopez Roques C."/>
            <person name="Donnadieu C."/>
            <person name="Braasch I."/>
            <person name="Desvignes T."/>
            <person name="Postlethwait J."/>
            <person name="Bobe J."/>
            <person name="Guiguen Y."/>
        </authorList>
    </citation>
    <scope>NUCLEOTIDE SEQUENCE</scope>
    <source>
        <strain evidence="4">M-15738</strain>
        <tissue evidence="4">Blood</tissue>
    </source>
</reference>
<dbReference type="GO" id="GO:0043066">
    <property type="term" value="P:negative regulation of apoptotic process"/>
    <property type="evidence" value="ECO:0007669"/>
    <property type="project" value="TreeGrafter"/>
</dbReference>
<evidence type="ECO:0000313" key="4">
    <source>
        <dbReference type="EMBL" id="KAG5272529.1"/>
    </source>
</evidence>
<evidence type="ECO:0000313" key="5">
    <source>
        <dbReference type="Proteomes" id="UP000823561"/>
    </source>
</evidence>
<gene>
    <name evidence="4" type="ORF">AALO_G00166540</name>
</gene>
<dbReference type="Proteomes" id="UP000823561">
    <property type="component" value="Chromosome 12"/>
</dbReference>
<sequence>MDDQNKMMPRPLFLRGDPFHDWTMPSRLFNRDLEFPPFLDERDLNWLEWAQKRLAATSWPGYRHAPVISPPGSHPSTRAQSQVTEGTSELVIGQGTWRVSLDINQFTPEDITVRTKDGYLEITGKHEERQDAHGLVSRSFNRKYRLPAEVDTENIVCSVSPGGVLSVEAPLPASGTRHVEEIVIPIQMLQQ</sequence>